<comment type="subunit">
    <text evidence="13">Homohexamer. Forms a ring that surrounds DNA.</text>
</comment>
<dbReference type="PROSITE" id="PS00675">
    <property type="entry name" value="SIGMA54_INTERACT_1"/>
    <property type="match status" value="1"/>
</dbReference>
<dbReference type="InterPro" id="IPR041027">
    <property type="entry name" value="FtsK_alpha"/>
</dbReference>
<evidence type="ECO:0000313" key="19">
    <source>
        <dbReference type="Proteomes" id="UP001177295"/>
    </source>
</evidence>
<evidence type="ECO:0000256" key="15">
    <source>
        <dbReference type="SAM" id="MobiDB-lite"/>
    </source>
</evidence>
<accession>A0ABY8WVW5</accession>
<dbReference type="InterPro" id="IPR018541">
    <property type="entry name" value="Ftsk_gamma"/>
</dbReference>
<dbReference type="SMART" id="SM00382">
    <property type="entry name" value="AAA"/>
    <property type="match status" value="1"/>
</dbReference>
<gene>
    <name evidence="18" type="ORF">SEML1_0096</name>
</gene>
<dbReference type="EMBL" id="CP124550">
    <property type="protein sequence ID" value="WIO45736.1"/>
    <property type="molecule type" value="Genomic_DNA"/>
</dbReference>
<keyword evidence="11 16" id="KW-0472">Membrane</keyword>
<dbReference type="Proteomes" id="UP001177295">
    <property type="component" value="Chromosome"/>
</dbReference>
<keyword evidence="9 16" id="KW-1133">Transmembrane helix</keyword>
<organism evidence="18 19">
    <name type="scientific">Candidatus Southlakia epibionticum</name>
    <dbReference type="NCBI Taxonomy" id="3043284"/>
    <lineage>
        <taxon>Bacteria</taxon>
        <taxon>Candidatus Saccharimonadota</taxon>
        <taxon>Candidatus Saccharimonadia</taxon>
        <taxon>Candidatus Saccharimonadales</taxon>
        <taxon>Candidatus Saccharimonadaceae</taxon>
        <taxon>Candidatus Southlakia</taxon>
    </lineage>
</organism>
<evidence type="ECO:0000256" key="3">
    <source>
        <dbReference type="ARBA" id="ARBA00022475"/>
    </source>
</evidence>
<evidence type="ECO:0000313" key="18">
    <source>
        <dbReference type="EMBL" id="WIO45736.1"/>
    </source>
</evidence>
<protein>
    <submittedName>
        <fullName evidence="18">DNA translocase FtsK</fullName>
    </submittedName>
</protein>
<keyword evidence="4" id="KW-0132">Cell division</keyword>
<dbReference type="InterPro" id="IPR003593">
    <property type="entry name" value="AAA+_ATPase"/>
</dbReference>
<name>A0ABY8WVW5_9BACT</name>
<feature type="region of interest" description="Disordered" evidence="15">
    <location>
        <begin position="220"/>
        <end position="240"/>
    </location>
</feature>
<evidence type="ECO:0000256" key="4">
    <source>
        <dbReference type="ARBA" id="ARBA00022618"/>
    </source>
</evidence>
<dbReference type="Pfam" id="PF13491">
    <property type="entry name" value="FtsK_4TM"/>
    <property type="match status" value="1"/>
</dbReference>
<sequence>MAKKKSTKRAAARRKSVKVSAPQHELPAGYWQQAAAVLLMACAVLIIVSWFGAGGPVLDWLQHTLQDMIGWAVYVVPIVAVFIAVETFRAEDNRLPFSVKFTSLLAVVWCSGMCGLLMAKQGNRPSGGGLLGDSMNSLMLSLVSAPVGIFIYILLLVFTTTFIFQLSFDNVLQFFKTAIMSSREKVENEANVEIMRKAAKPKEMSEFKLNEGVPTMTEADKKKSKLAALRTREKKDEPEEKAAMLAVSDPNWQFPSLDLLEKSQSPADVGDIKQNAGIIQDTLHEFNIDVEMEGANIGPKVTQYMLRPPAGIKLNRITALETNIALNLAASSLRMEAPIPGKKAVGIEVPNKKAADVRLYGILNSSEWRKSKAPLSIAIGKDISGQPFVGELNKMPHLLVAGQTGSGKSVMINTLLCSLLYRNAPSDLKLILVDPKQVEMAPYQDIPHLLTPVIVEPEKTVSALKWAVNEMERRYTLLADERVRDIKTYNQKVESKGKKIGVQDEAGNVQQVDGGKMPYIVIVIDEMADLMMIAKRDVEALIVRIAQKARAVGIHLVLATQRPSVDVITGLIKANVPARIAFTVASQTDSITILDQAGAEKLLGQGDMLMKTASMPKPKRIQGAWVMDNEVNKITDHLRMQSAPQYNNEIISQPVQLNGKGGVVMDFGNEGGDDMFRDAVNVVVQMRKASTSLLQRKLRIGYSRAARIIEEMEEQGIIGPADGSRPREVLISSVDELDNGA</sequence>
<dbReference type="InterPro" id="IPR025199">
    <property type="entry name" value="FtsK_4TM"/>
</dbReference>
<feature type="transmembrane region" description="Helical" evidence="16">
    <location>
        <begin position="34"/>
        <end position="53"/>
    </location>
</feature>
<keyword evidence="6 14" id="KW-0547">Nucleotide-binding</keyword>
<comment type="subcellular location">
    <subcellularLocation>
        <location evidence="1">Cell membrane</location>
        <topology evidence="1">Multi-pass membrane protein</topology>
    </subcellularLocation>
</comment>
<evidence type="ECO:0000256" key="7">
    <source>
        <dbReference type="ARBA" id="ARBA00022829"/>
    </source>
</evidence>
<reference evidence="18 19" key="1">
    <citation type="journal article" date="2023" name="Cell">
        <title>Genetic manipulation of Patescibacteria provides mechanistic insights into microbial dark matter and the epibiotic lifestyle.</title>
        <authorList>
            <person name="Wang Y."/>
            <person name="Gallagher L.A."/>
            <person name="Andrade P.A."/>
            <person name="Liu A."/>
            <person name="Humphreys I.R."/>
            <person name="Turkarslan S."/>
            <person name="Cutler K.J."/>
            <person name="Arrieta-Ortiz M.L."/>
            <person name="Li Y."/>
            <person name="Radey M.C."/>
            <person name="McLean J.S."/>
            <person name="Cong Q."/>
            <person name="Baker D."/>
            <person name="Baliga N.S."/>
            <person name="Peterson S.B."/>
            <person name="Mougous J.D."/>
        </authorList>
    </citation>
    <scope>NUCLEOTIDE SEQUENCE [LARGE SCALE GENOMIC DNA]</scope>
    <source>
        <strain evidence="18 19">ML1</strain>
    </source>
</reference>
<feature type="compositionally biased region" description="Basic and acidic residues" evidence="15">
    <location>
        <begin position="230"/>
        <end position="240"/>
    </location>
</feature>
<feature type="binding site" evidence="14">
    <location>
        <begin position="402"/>
        <end position="409"/>
    </location>
    <ligand>
        <name>ATP</name>
        <dbReference type="ChEBI" id="CHEBI:30616"/>
    </ligand>
</feature>
<evidence type="ECO:0000256" key="10">
    <source>
        <dbReference type="ARBA" id="ARBA00023125"/>
    </source>
</evidence>
<evidence type="ECO:0000256" key="9">
    <source>
        <dbReference type="ARBA" id="ARBA00022989"/>
    </source>
</evidence>
<evidence type="ECO:0000256" key="14">
    <source>
        <dbReference type="PROSITE-ProRule" id="PRU00289"/>
    </source>
</evidence>
<dbReference type="InterPro" id="IPR050206">
    <property type="entry name" value="FtsK/SpoIIIE/SftA"/>
</dbReference>
<evidence type="ECO:0000256" key="13">
    <source>
        <dbReference type="ARBA" id="ARBA00025923"/>
    </source>
</evidence>
<keyword evidence="3" id="KW-1003">Cell membrane</keyword>
<feature type="domain" description="FtsK" evidence="17">
    <location>
        <begin position="385"/>
        <end position="591"/>
    </location>
</feature>
<dbReference type="InterPro" id="IPR036388">
    <property type="entry name" value="WH-like_DNA-bd_sf"/>
</dbReference>
<dbReference type="PANTHER" id="PTHR22683:SF41">
    <property type="entry name" value="DNA TRANSLOCASE FTSK"/>
    <property type="match status" value="1"/>
</dbReference>
<evidence type="ECO:0000256" key="1">
    <source>
        <dbReference type="ARBA" id="ARBA00004651"/>
    </source>
</evidence>
<dbReference type="Pfam" id="PF17854">
    <property type="entry name" value="FtsK_alpha"/>
    <property type="match status" value="1"/>
</dbReference>
<dbReference type="RefSeq" id="WP_376754109.1">
    <property type="nucleotide sequence ID" value="NZ_CP124550.1"/>
</dbReference>
<keyword evidence="5 16" id="KW-0812">Transmembrane</keyword>
<keyword evidence="19" id="KW-1185">Reference proteome</keyword>
<evidence type="ECO:0000256" key="12">
    <source>
        <dbReference type="ARBA" id="ARBA00023306"/>
    </source>
</evidence>
<keyword evidence="10" id="KW-0238">DNA-binding</keyword>
<keyword evidence="8 14" id="KW-0067">ATP-binding</keyword>
<proteinExistence type="inferred from homology"/>
<dbReference type="Gene3D" id="3.40.50.300">
    <property type="entry name" value="P-loop containing nucleotide triphosphate hydrolases"/>
    <property type="match status" value="1"/>
</dbReference>
<feature type="transmembrane region" description="Helical" evidence="16">
    <location>
        <begin position="138"/>
        <end position="164"/>
    </location>
</feature>
<evidence type="ECO:0000256" key="8">
    <source>
        <dbReference type="ARBA" id="ARBA00022840"/>
    </source>
</evidence>
<dbReference type="PROSITE" id="PS50901">
    <property type="entry name" value="FTSK"/>
    <property type="match status" value="1"/>
</dbReference>
<dbReference type="SUPFAM" id="SSF46785">
    <property type="entry name" value="Winged helix' DNA-binding domain"/>
    <property type="match status" value="1"/>
</dbReference>
<dbReference type="Gene3D" id="1.10.10.10">
    <property type="entry name" value="Winged helix-like DNA-binding domain superfamily/Winged helix DNA-binding domain"/>
    <property type="match status" value="1"/>
</dbReference>
<comment type="similarity">
    <text evidence="2">Belongs to the FtsK/SpoIIIE/SftA family.</text>
</comment>
<dbReference type="Pfam" id="PF01580">
    <property type="entry name" value="FtsK_SpoIIIE"/>
    <property type="match status" value="1"/>
</dbReference>
<keyword evidence="12" id="KW-0131">Cell cycle</keyword>
<evidence type="ECO:0000256" key="5">
    <source>
        <dbReference type="ARBA" id="ARBA00022692"/>
    </source>
</evidence>
<dbReference type="InterPro" id="IPR025662">
    <property type="entry name" value="Sigma_54_int_dom_ATP-bd_1"/>
</dbReference>
<dbReference type="PANTHER" id="PTHR22683">
    <property type="entry name" value="SPORULATION PROTEIN RELATED"/>
    <property type="match status" value="1"/>
</dbReference>
<dbReference type="SUPFAM" id="SSF52540">
    <property type="entry name" value="P-loop containing nucleoside triphosphate hydrolases"/>
    <property type="match status" value="1"/>
</dbReference>
<evidence type="ECO:0000256" key="6">
    <source>
        <dbReference type="ARBA" id="ARBA00022741"/>
    </source>
</evidence>
<evidence type="ECO:0000256" key="2">
    <source>
        <dbReference type="ARBA" id="ARBA00006474"/>
    </source>
</evidence>
<dbReference type="InterPro" id="IPR002543">
    <property type="entry name" value="FtsK_dom"/>
</dbReference>
<dbReference type="Gene3D" id="3.30.980.40">
    <property type="match status" value="1"/>
</dbReference>
<dbReference type="InterPro" id="IPR036390">
    <property type="entry name" value="WH_DNA-bd_sf"/>
</dbReference>
<evidence type="ECO:0000256" key="16">
    <source>
        <dbReference type="SAM" id="Phobius"/>
    </source>
</evidence>
<dbReference type="Pfam" id="PF09397">
    <property type="entry name" value="FtsK_gamma"/>
    <property type="match status" value="1"/>
</dbReference>
<feature type="transmembrane region" description="Helical" evidence="16">
    <location>
        <begin position="68"/>
        <end position="85"/>
    </location>
</feature>
<dbReference type="SMART" id="SM00843">
    <property type="entry name" value="Ftsk_gamma"/>
    <property type="match status" value="1"/>
</dbReference>
<evidence type="ECO:0000259" key="17">
    <source>
        <dbReference type="PROSITE" id="PS50901"/>
    </source>
</evidence>
<dbReference type="InterPro" id="IPR027417">
    <property type="entry name" value="P-loop_NTPase"/>
</dbReference>
<evidence type="ECO:0000256" key="11">
    <source>
        <dbReference type="ARBA" id="ARBA00023136"/>
    </source>
</evidence>
<keyword evidence="7" id="KW-0159">Chromosome partition</keyword>